<feature type="transmembrane region" description="Helical" evidence="9">
    <location>
        <begin position="6"/>
        <end position="24"/>
    </location>
</feature>
<feature type="transmembrane region" description="Helical" evidence="9">
    <location>
        <begin position="31"/>
        <end position="51"/>
    </location>
</feature>
<dbReference type="RefSeq" id="WP_054965579.1">
    <property type="nucleotide sequence ID" value="NZ_FMUN01000006.1"/>
</dbReference>
<dbReference type="Proteomes" id="UP000183104">
    <property type="component" value="Unassembled WGS sequence"/>
</dbReference>
<evidence type="ECO:0000256" key="1">
    <source>
        <dbReference type="ARBA" id="ARBA00004651"/>
    </source>
</evidence>
<dbReference type="InterPro" id="IPR038770">
    <property type="entry name" value="Na+/solute_symporter_sf"/>
</dbReference>
<dbReference type="PANTHER" id="PTHR32507:SF0">
    <property type="entry name" value="NA(+)_H(+) ANTIPORTER 2-RELATED"/>
    <property type="match status" value="1"/>
</dbReference>
<comment type="subcellular location">
    <subcellularLocation>
        <location evidence="1">Cell membrane</location>
        <topology evidence="1">Multi-pass membrane protein</topology>
    </subcellularLocation>
</comment>
<evidence type="ECO:0000256" key="5">
    <source>
        <dbReference type="ARBA" id="ARBA00022692"/>
    </source>
</evidence>
<keyword evidence="8 9" id="KW-0472">Membrane</keyword>
<evidence type="ECO:0000256" key="6">
    <source>
        <dbReference type="ARBA" id="ARBA00022989"/>
    </source>
</evidence>
<evidence type="ECO:0000256" key="7">
    <source>
        <dbReference type="ARBA" id="ARBA00023065"/>
    </source>
</evidence>
<feature type="transmembrane region" description="Helical" evidence="9">
    <location>
        <begin position="304"/>
        <end position="323"/>
    </location>
</feature>
<dbReference type="SUPFAM" id="SSF51735">
    <property type="entry name" value="NAD(P)-binding Rossmann-fold domains"/>
    <property type="match status" value="1"/>
</dbReference>
<evidence type="ECO:0000256" key="2">
    <source>
        <dbReference type="ARBA" id="ARBA00022448"/>
    </source>
</evidence>
<evidence type="ECO:0000259" key="10">
    <source>
        <dbReference type="Pfam" id="PF00999"/>
    </source>
</evidence>
<sequence>MVQTLEVGITLAVVLGIFAQWIAWRFGFPAIVLLAGCGLLLGPGLGVLNPTTDFGPLYHTLVGLAVAIILFEGGFSLKRKEIEGVTRGVIRLISVGVVLAWILGSLAAHYIAGLAWPLAITIGAILVVTGPTVVGPLLRHAKLQPRPASLVKWEGIINDPLGALLAILSFEYALGLGSGSGEGTVWELSIQLLGALIFASVLGGGAGLALGRLFRTGLVPEFLKAPGLLAFVMLVYVLANTLLHEAGLLAATAMGLVMGNMELADALDLRRFKENIVVFLVTLLFVLLTADIDPDTLARLDWRAAAFVAAMLFVVRPLAVLLSTVGSSIRGQERVLLAWVAPRGVVAAAMAGILGESLSQAGYQHADLIFPLVFAIILTTVLLHGLTIRPLANRLGLTAGSPNGLLLVGASPWSIQLAQRLHEEGVRVILADPSSHRLSAADAVGVPTHVGEVLSDLGRQQLDLAGIGNLLAATDNSAYNALVCTRFAHELGRNHVFQLPAGKGTEEETPEFSHEVRGRTAFSDDATYDEMTRRYYLGWHFDELHVTGTRSGQQCPEGSETLLILRRNGDLTLHSPGWTGEPRLGDRVFCYIPAPEEEDTLEQAALGAQ</sequence>
<evidence type="ECO:0000313" key="11">
    <source>
        <dbReference type="EMBL" id="SCY50227.1"/>
    </source>
</evidence>
<keyword evidence="5 9" id="KW-0812">Transmembrane</keyword>
<dbReference type="InterPro" id="IPR006153">
    <property type="entry name" value="Cation/H_exchanger_TM"/>
</dbReference>
<proteinExistence type="predicted"/>
<dbReference type="InterPro" id="IPR036291">
    <property type="entry name" value="NAD(P)-bd_dom_sf"/>
</dbReference>
<dbReference type="STRING" id="381306.AN478_05285"/>
<dbReference type="GO" id="GO:1902600">
    <property type="term" value="P:proton transmembrane transport"/>
    <property type="evidence" value="ECO:0007669"/>
    <property type="project" value="InterPro"/>
</dbReference>
<feature type="transmembrane region" description="Helical" evidence="9">
    <location>
        <begin position="368"/>
        <end position="388"/>
    </location>
</feature>
<organism evidence="11 12">
    <name type="scientific">Thiohalorhabdus denitrificans</name>
    <dbReference type="NCBI Taxonomy" id="381306"/>
    <lineage>
        <taxon>Bacteria</taxon>
        <taxon>Pseudomonadati</taxon>
        <taxon>Pseudomonadota</taxon>
        <taxon>Gammaproteobacteria</taxon>
        <taxon>Thiohalorhabdales</taxon>
        <taxon>Thiohalorhabdaceae</taxon>
        <taxon>Thiohalorhabdus</taxon>
    </lineage>
</organism>
<dbReference type="EMBL" id="FMUN01000006">
    <property type="protein sequence ID" value="SCY50227.1"/>
    <property type="molecule type" value="Genomic_DNA"/>
</dbReference>
<feature type="transmembrane region" description="Helical" evidence="9">
    <location>
        <begin position="57"/>
        <end position="77"/>
    </location>
</feature>
<protein>
    <submittedName>
        <fullName evidence="11">NhaP-type Na+/H+ or K+/H+ antiporter</fullName>
    </submittedName>
</protein>
<reference evidence="12" key="1">
    <citation type="submission" date="2016-10" db="EMBL/GenBank/DDBJ databases">
        <authorList>
            <person name="Varghese N."/>
        </authorList>
    </citation>
    <scope>NUCLEOTIDE SEQUENCE [LARGE SCALE GENOMIC DNA]</scope>
    <source>
        <strain evidence="12">HL 19</strain>
    </source>
</reference>
<keyword evidence="2" id="KW-0813">Transport</keyword>
<keyword evidence="7" id="KW-0406">Ion transport</keyword>
<feature type="transmembrane region" description="Helical" evidence="9">
    <location>
        <begin position="222"/>
        <end position="240"/>
    </location>
</feature>
<feature type="transmembrane region" description="Helical" evidence="9">
    <location>
        <begin position="89"/>
        <end position="112"/>
    </location>
</feature>
<dbReference type="PANTHER" id="PTHR32507">
    <property type="entry name" value="NA(+)/H(+) ANTIPORTER 1"/>
    <property type="match status" value="1"/>
</dbReference>
<feature type="transmembrane region" description="Helical" evidence="9">
    <location>
        <begin position="276"/>
        <end position="292"/>
    </location>
</feature>
<evidence type="ECO:0000256" key="8">
    <source>
        <dbReference type="ARBA" id="ARBA00023136"/>
    </source>
</evidence>
<evidence type="ECO:0000256" key="3">
    <source>
        <dbReference type="ARBA" id="ARBA00022449"/>
    </source>
</evidence>
<evidence type="ECO:0000256" key="9">
    <source>
        <dbReference type="SAM" id="Phobius"/>
    </source>
</evidence>
<accession>A0A0P9C674</accession>
<dbReference type="Gene3D" id="3.40.50.720">
    <property type="entry name" value="NAD(P)-binding Rossmann-like Domain"/>
    <property type="match status" value="1"/>
</dbReference>
<feature type="transmembrane region" description="Helical" evidence="9">
    <location>
        <begin position="190"/>
        <end position="210"/>
    </location>
</feature>
<dbReference type="GO" id="GO:0005886">
    <property type="term" value="C:plasma membrane"/>
    <property type="evidence" value="ECO:0007669"/>
    <property type="project" value="UniProtKB-SubCell"/>
</dbReference>
<feature type="transmembrane region" description="Helical" evidence="9">
    <location>
        <begin position="118"/>
        <end position="138"/>
    </location>
</feature>
<evidence type="ECO:0000313" key="12">
    <source>
        <dbReference type="Proteomes" id="UP000183104"/>
    </source>
</evidence>
<feature type="domain" description="Cation/H+ exchanger transmembrane" evidence="10">
    <location>
        <begin position="17"/>
        <end position="393"/>
    </location>
</feature>
<dbReference type="GO" id="GO:0015297">
    <property type="term" value="F:antiporter activity"/>
    <property type="evidence" value="ECO:0007669"/>
    <property type="project" value="UniProtKB-KW"/>
</dbReference>
<name>A0A0P9C674_9GAMM</name>
<keyword evidence="4" id="KW-1003">Cell membrane</keyword>
<gene>
    <name evidence="11" type="ORF">SAMN05661077_2323</name>
</gene>
<dbReference type="Gene3D" id="1.20.1530.20">
    <property type="match status" value="1"/>
</dbReference>
<keyword evidence="12" id="KW-1185">Reference proteome</keyword>
<feature type="transmembrane region" description="Helical" evidence="9">
    <location>
        <begin position="335"/>
        <end position="356"/>
    </location>
</feature>
<dbReference type="Pfam" id="PF00999">
    <property type="entry name" value="Na_H_Exchanger"/>
    <property type="match status" value="1"/>
</dbReference>
<dbReference type="AlphaFoldDB" id="A0A0P9C674"/>
<evidence type="ECO:0000256" key="4">
    <source>
        <dbReference type="ARBA" id="ARBA00022475"/>
    </source>
</evidence>
<keyword evidence="3" id="KW-0050">Antiport</keyword>
<keyword evidence="6 9" id="KW-1133">Transmembrane helix</keyword>